<evidence type="ECO:0000259" key="6">
    <source>
        <dbReference type="Pfam" id="PF00082"/>
    </source>
</evidence>
<keyword evidence="3 5" id="KW-0378">Hydrolase</keyword>
<evidence type="ECO:0000313" key="7">
    <source>
        <dbReference type="EMBL" id="CCH54351.1"/>
    </source>
</evidence>
<dbReference type="GO" id="GO:0006508">
    <property type="term" value="P:proteolysis"/>
    <property type="evidence" value="ECO:0007669"/>
    <property type="project" value="UniProtKB-KW"/>
</dbReference>
<evidence type="ECO:0000256" key="1">
    <source>
        <dbReference type="ARBA" id="ARBA00011073"/>
    </source>
</evidence>
<dbReference type="InterPro" id="IPR000209">
    <property type="entry name" value="Peptidase_S8/S53_dom"/>
</dbReference>
<evidence type="ECO:0000256" key="4">
    <source>
        <dbReference type="ARBA" id="ARBA00022825"/>
    </source>
</evidence>
<dbReference type="eggNOG" id="COG1404">
    <property type="taxonomic scope" value="Bacteria"/>
</dbReference>
<comment type="caution">
    <text evidence="7">The sequence shown here is derived from an EMBL/GenBank/DDBJ whole genome shotgun (WGS) entry which is preliminary data.</text>
</comment>
<accession>I2GKC6</accession>
<dbReference type="AlphaFoldDB" id="I2GKC6"/>
<dbReference type="PANTHER" id="PTHR43806:SF11">
    <property type="entry name" value="CEREVISIN-RELATED"/>
    <property type="match status" value="1"/>
</dbReference>
<organism evidence="7 8">
    <name type="scientific">Fibrisoma limi BUZ 3</name>
    <dbReference type="NCBI Taxonomy" id="1185876"/>
    <lineage>
        <taxon>Bacteria</taxon>
        <taxon>Pseudomonadati</taxon>
        <taxon>Bacteroidota</taxon>
        <taxon>Cytophagia</taxon>
        <taxon>Cytophagales</taxon>
        <taxon>Spirosomataceae</taxon>
        <taxon>Fibrisoma</taxon>
    </lineage>
</organism>
<gene>
    <name evidence="7" type="ORF">BN8_03513</name>
</gene>
<dbReference type="OrthoDB" id="957637at2"/>
<dbReference type="EMBL" id="CAIT01000006">
    <property type="protein sequence ID" value="CCH54351.1"/>
    <property type="molecule type" value="Genomic_DNA"/>
</dbReference>
<dbReference type="InterPro" id="IPR036852">
    <property type="entry name" value="Peptidase_S8/S53_dom_sf"/>
</dbReference>
<dbReference type="PROSITE" id="PS51892">
    <property type="entry name" value="SUBTILASE"/>
    <property type="match status" value="1"/>
</dbReference>
<dbReference type="RefSeq" id="WP_009282931.1">
    <property type="nucleotide sequence ID" value="NZ_CAIT01000006.1"/>
</dbReference>
<dbReference type="InterPro" id="IPR050131">
    <property type="entry name" value="Peptidase_S8_subtilisin-like"/>
</dbReference>
<dbReference type="PANTHER" id="PTHR43806">
    <property type="entry name" value="PEPTIDASE S8"/>
    <property type="match status" value="1"/>
</dbReference>
<reference evidence="7 8" key="1">
    <citation type="journal article" date="2012" name="J. Bacteriol.">
        <title>Genome Sequence of the Filamentous Bacterium Fibrisoma limi BUZ 3T.</title>
        <authorList>
            <person name="Filippini M."/>
            <person name="Qi W."/>
            <person name="Jaenicke S."/>
            <person name="Goesmann A."/>
            <person name="Smits T.H."/>
            <person name="Bagheri H.C."/>
        </authorList>
    </citation>
    <scope>NUCLEOTIDE SEQUENCE [LARGE SCALE GENOMIC DNA]</scope>
    <source>
        <strain evidence="8">BUZ 3T</strain>
    </source>
</reference>
<dbReference type="SUPFAM" id="SSF52743">
    <property type="entry name" value="Subtilisin-like"/>
    <property type="match status" value="1"/>
</dbReference>
<proteinExistence type="inferred from homology"/>
<keyword evidence="8" id="KW-1185">Reference proteome</keyword>
<evidence type="ECO:0000313" key="8">
    <source>
        <dbReference type="Proteomes" id="UP000009309"/>
    </source>
</evidence>
<protein>
    <recommendedName>
        <fullName evidence="6">Peptidase S8/S53 domain-containing protein</fullName>
    </recommendedName>
</protein>
<evidence type="ECO:0000256" key="2">
    <source>
        <dbReference type="ARBA" id="ARBA00022670"/>
    </source>
</evidence>
<feature type="active site" description="Charge relay system" evidence="5">
    <location>
        <position position="201"/>
    </location>
</feature>
<feature type="active site" description="Charge relay system" evidence="5">
    <location>
        <position position="444"/>
    </location>
</feature>
<sequence>MKRSPSDLETVYPLSNLLVPDLIPYVLSPQQQSQVFPKGFTIDKQRLLVPNEYIVVGEGFVMKKGQRLSRFEDPNYLKVGETYQIRAAQRGSINVRVIKRCYCGGQDAVGLALLQEEKANTPLVEIDTVGKWEIFDANQQLIGDLHTGDGNPQGKLKGYPNAYGIGPAVSTEQTIPEITISAKPEKLTSQKKLPIKIAIIDSGLKASKRSVIKGQTCQNTDTGWNFINNTSDTDDTHPQWHGTRIASIIRSVFDEATLVPIKVFNDAGTCEFFDVLCALEYARNIGVNIVNASWSFSANPGNRIRLLEYFIERLTQKGIFVVCAAGNAIQYVQDQNGKTLPLGGKHTPWLFPACYSQRRVAGNTTSPHFSEKVITVTTVGRTSFLNARETRSRGAVQPVEDLFLAENFSKRFVDVGVVANSGGQFVLRDTSFVAPGFTPAPGSSYATAYFSGILAEAINNNGPIRSKDVLFGQVPPETGDVDVDRGIRVGYVRR</sequence>
<name>I2GKC6_9BACT</name>
<dbReference type="Pfam" id="PF00082">
    <property type="entry name" value="Peptidase_S8"/>
    <property type="match status" value="1"/>
</dbReference>
<dbReference type="CDD" id="cd00306">
    <property type="entry name" value="Peptidases_S8_S53"/>
    <property type="match status" value="1"/>
</dbReference>
<keyword evidence="4 5" id="KW-0720">Serine protease</keyword>
<comment type="similarity">
    <text evidence="1 5">Belongs to the peptidase S8 family.</text>
</comment>
<feature type="active site" description="Charge relay system" evidence="5">
    <location>
        <position position="241"/>
    </location>
</feature>
<dbReference type="Proteomes" id="UP000009309">
    <property type="component" value="Unassembled WGS sequence"/>
</dbReference>
<dbReference type="STRING" id="1185876.BN8_03513"/>
<dbReference type="GO" id="GO:0004252">
    <property type="term" value="F:serine-type endopeptidase activity"/>
    <property type="evidence" value="ECO:0007669"/>
    <property type="project" value="UniProtKB-UniRule"/>
</dbReference>
<keyword evidence="2 5" id="KW-0645">Protease</keyword>
<evidence type="ECO:0000256" key="3">
    <source>
        <dbReference type="ARBA" id="ARBA00022801"/>
    </source>
</evidence>
<evidence type="ECO:0000256" key="5">
    <source>
        <dbReference type="PROSITE-ProRule" id="PRU01240"/>
    </source>
</evidence>
<feature type="domain" description="Peptidase S8/S53" evidence="6">
    <location>
        <begin position="195"/>
        <end position="461"/>
    </location>
</feature>
<dbReference type="Gene3D" id="3.40.50.200">
    <property type="entry name" value="Peptidase S8/S53 domain"/>
    <property type="match status" value="1"/>
</dbReference>